<dbReference type="Proteomes" id="UP000002979">
    <property type="component" value="Unassembled WGS sequence"/>
</dbReference>
<dbReference type="AlphaFoldDB" id="A4E7S7"/>
<dbReference type="EMBL" id="AAVN02000001">
    <property type="protein sequence ID" value="EBA40786.1"/>
    <property type="molecule type" value="Genomic_DNA"/>
</dbReference>
<protein>
    <submittedName>
        <fullName evidence="1">Uncharacterized protein</fullName>
    </submittedName>
</protein>
<evidence type="ECO:0000313" key="2">
    <source>
        <dbReference type="Proteomes" id="UP000002979"/>
    </source>
</evidence>
<proteinExistence type="predicted"/>
<name>A4E7S7_COLAA</name>
<evidence type="ECO:0000313" key="1">
    <source>
        <dbReference type="EMBL" id="EBA40786.1"/>
    </source>
</evidence>
<comment type="caution">
    <text evidence="1">The sequence shown here is derived from an EMBL/GenBank/DDBJ whole genome shotgun (WGS) entry which is preliminary data.</text>
</comment>
<sequence>MGLFFIQNGRLFAQHGLSRAQCPTDPMRMHAMWKSQVDCVDIGVGNQRIISRIAAIVSRGITVRGINRKRPAKLLNMRRSAAGGSHKPCPVHLLERRCKSMRNVSSAQNAPTNLTQIIT</sequence>
<reference evidence="1 2" key="2">
    <citation type="submission" date="2007-04" db="EMBL/GenBank/DDBJ databases">
        <authorList>
            <person name="Fulton L."/>
            <person name="Clifton S."/>
            <person name="Fulton B."/>
            <person name="Xu J."/>
            <person name="Minx P."/>
            <person name="Mardis E.R."/>
            <person name="Wilson R.K."/>
        </authorList>
    </citation>
    <scope>NUCLEOTIDE SEQUENCE [LARGE SCALE GENOMIC DNA]</scope>
    <source>
        <strain evidence="2">ATCC 25986 / DSM 3979 / JCM 10188 / KCTC 3647 / NCTC 11838 / VPI 1003</strain>
    </source>
</reference>
<accession>A4E7S7</accession>
<gene>
    <name evidence="1" type="ORF">COLAER_00458</name>
</gene>
<reference evidence="1 2" key="1">
    <citation type="submission" date="2007-01" db="EMBL/GenBank/DDBJ databases">
        <title>Draft genome sequence of Collinsella aerofaciens (ATCC 25986).</title>
        <authorList>
            <person name="Sudarsanam P."/>
            <person name="Ley R."/>
            <person name="Guruge J."/>
            <person name="Turnbaugh P.J."/>
            <person name="Mahowald M."/>
            <person name="Liep D."/>
            <person name="Gordon J."/>
        </authorList>
    </citation>
    <scope>NUCLEOTIDE SEQUENCE [LARGE SCALE GENOMIC DNA]</scope>
    <source>
        <strain evidence="2">ATCC 25986 / DSM 3979 / JCM 10188 / KCTC 3647 / NCTC 11838 / VPI 1003</strain>
    </source>
</reference>
<organism evidence="1 2">
    <name type="scientific">Collinsella aerofaciens (strain ATCC 25986 / DSM 3979 / JCM 10188 / KCTC 3647 / NCTC 11838 / VPI 1003)</name>
    <dbReference type="NCBI Taxonomy" id="411903"/>
    <lineage>
        <taxon>Bacteria</taxon>
        <taxon>Bacillati</taxon>
        <taxon>Actinomycetota</taxon>
        <taxon>Coriobacteriia</taxon>
        <taxon>Coriobacteriales</taxon>
        <taxon>Coriobacteriaceae</taxon>
        <taxon>Collinsella</taxon>
    </lineage>
</organism>